<evidence type="ECO:0000256" key="1">
    <source>
        <dbReference type="PROSITE-ProRule" id="PRU00266"/>
    </source>
</evidence>
<feature type="region of interest" description="Disordered" evidence="2">
    <location>
        <begin position="80"/>
        <end position="141"/>
    </location>
</feature>
<feature type="compositionally biased region" description="Low complexity" evidence="2">
    <location>
        <begin position="101"/>
        <end position="114"/>
    </location>
</feature>
<evidence type="ECO:0000313" key="5">
    <source>
        <dbReference type="Proteomes" id="UP000015104"/>
    </source>
</evidence>
<dbReference type="SUPFAM" id="SSF54768">
    <property type="entry name" value="dsRNA-binding domain-like"/>
    <property type="match status" value="2"/>
</dbReference>
<dbReference type="CDD" id="cd19854">
    <property type="entry name" value="DSRM_DHX9_rpt1"/>
    <property type="match status" value="1"/>
</dbReference>
<proteinExistence type="predicted"/>
<dbReference type="PROSITE" id="PS50137">
    <property type="entry name" value="DS_RBD"/>
    <property type="match status" value="1"/>
</dbReference>
<reference evidence="4" key="2">
    <citation type="submission" date="2015-06" db="UniProtKB">
        <authorList>
            <consortium name="EnsemblMetazoa"/>
        </authorList>
    </citation>
    <scope>IDENTIFICATION</scope>
</reference>
<dbReference type="Proteomes" id="UP000015104">
    <property type="component" value="Unassembled WGS sequence"/>
</dbReference>
<dbReference type="eggNOG" id="KOG0921">
    <property type="taxonomic scope" value="Eukaryota"/>
</dbReference>
<evidence type="ECO:0000313" key="4">
    <source>
        <dbReference type="EnsemblMetazoa" id="tetur26g02020.1"/>
    </source>
</evidence>
<sequence>MTDNPKEFLYAWCGRQKLTPVYDTCNITGRMPKFKCEVKVPSFAYVGIGISTNKRDAATNAARDFVNYLIREGKIEPSSLPFNMNESVESSGPARSSMDESGGASASYGTSSGFGPRGGFGSGYRPHGQPNPQDRRHDPGFIGIKETLNQDYIDRVAQKRKFEEAEELDVNSGIHGNWTLDNCKQQLHVFAQANKIRLDYKYSSVGPDHNSIF</sequence>
<feature type="domain" description="DRBM" evidence="3">
    <location>
        <begin position="4"/>
        <end position="71"/>
    </location>
</feature>
<feature type="compositionally biased region" description="Polar residues" evidence="2">
    <location>
        <begin position="80"/>
        <end position="94"/>
    </location>
</feature>
<dbReference type="STRING" id="32264.T1KY05"/>
<dbReference type="HOGENOM" id="CLU_1367612_0_0_1"/>
<name>T1KY05_TETUR</name>
<dbReference type="InterPro" id="IPR014720">
    <property type="entry name" value="dsRBD_dom"/>
</dbReference>
<dbReference type="SMART" id="SM00358">
    <property type="entry name" value="DSRM"/>
    <property type="match status" value="1"/>
</dbReference>
<dbReference type="EMBL" id="CAEY01000697">
    <property type="status" value="NOT_ANNOTATED_CDS"/>
    <property type="molecule type" value="Genomic_DNA"/>
</dbReference>
<dbReference type="Pfam" id="PF00035">
    <property type="entry name" value="dsrm"/>
    <property type="match status" value="1"/>
</dbReference>
<dbReference type="GO" id="GO:0003725">
    <property type="term" value="F:double-stranded RNA binding"/>
    <property type="evidence" value="ECO:0007669"/>
    <property type="project" value="InterPro"/>
</dbReference>
<evidence type="ECO:0000256" key="2">
    <source>
        <dbReference type="SAM" id="MobiDB-lite"/>
    </source>
</evidence>
<keyword evidence="5" id="KW-1185">Reference proteome</keyword>
<keyword evidence="1" id="KW-0694">RNA-binding</keyword>
<dbReference type="EnsemblMetazoa" id="tetur26g02020.1">
    <property type="protein sequence ID" value="tetur26g02020.1"/>
    <property type="gene ID" value="tetur26g02020"/>
</dbReference>
<dbReference type="Gene3D" id="3.30.160.20">
    <property type="match status" value="2"/>
</dbReference>
<protein>
    <recommendedName>
        <fullName evidence="3">DRBM domain-containing protein</fullName>
    </recommendedName>
</protein>
<organism evidence="4 5">
    <name type="scientific">Tetranychus urticae</name>
    <name type="common">Two-spotted spider mite</name>
    <dbReference type="NCBI Taxonomy" id="32264"/>
    <lineage>
        <taxon>Eukaryota</taxon>
        <taxon>Metazoa</taxon>
        <taxon>Ecdysozoa</taxon>
        <taxon>Arthropoda</taxon>
        <taxon>Chelicerata</taxon>
        <taxon>Arachnida</taxon>
        <taxon>Acari</taxon>
        <taxon>Acariformes</taxon>
        <taxon>Trombidiformes</taxon>
        <taxon>Prostigmata</taxon>
        <taxon>Eleutherengona</taxon>
        <taxon>Raphignathae</taxon>
        <taxon>Tetranychoidea</taxon>
        <taxon>Tetranychidae</taxon>
        <taxon>Tetranychus</taxon>
    </lineage>
</organism>
<dbReference type="AlphaFoldDB" id="T1KY05"/>
<dbReference type="InterPro" id="IPR044445">
    <property type="entry name" value="DHX9_DSRM_1"/>
</dbReference>
<accession>T1KY05</accession>
<reference evidence="5" key="1">
    <citation type="submission" date="2011-08" db="EMBL/GenBank/DDBJ databases">
        <authorList>
            <person name="Rombauts S."/>
        </authorList>
    </citation>
    <scope>NUCLEOTIDE SEQUENCE</scope>
    <source>
        <strain evidence="5">London</strain>
    </source>
</reference>
<evidence type="ECO:0000259" key="3">
    <source>
        <dbReference type="PROSITE" id="PS50137"/>
    </source>
</evidence>